<evidence type="ECO:0000256" key="1">
    <source>
        <dbReference type="ARBA" id="ARBA00004167"/>
    </source>
</evidence>
<dbReference type="Pfam" id="PF00560">
    <property type="entry name" value="LRR_1"/>
    <property type="match status" value="5"/>
</dbReference>
<dbReference type="InterPro" id="IPR032675">
    <property type="entry name" value="LRR_dom_sf"/>
</dbReference>
<proteinExistence type="predicted"/>
<dbReference type="Proteomes" id="UP000825935">
    <property type="component" value="Chromosome 13"/>
</dbReference>
<dbReference type="PROSITE" id="PS50011">
    <property type="entry name" value="PROTEIN_KINASE_DOM"/>
    <property type="match status" value="1"/>
</dbReference>
<dbReference type="SUPFAM" id="SSF52058">
    <property type="entry name" value="L domain-like"/>
    <property type="match status" value="2"/>
</dbReference>
<dbReference type="GO" id="GO:0009791">
    <property type="term" value="P:post-embryonic development"/>
    <property type="evidence" value="ECO:0007669"/>
    <property type="project" value="UniProtKB-ARBA"/>
</dbReference>
<evidence type="ECO:0000256" key="9">
    <source>
        <dbReference type="ARBA" id="ARBA00022777"/>
    </source>
</evidence>
<keyword evidence="5 14" id="KW-0812">Transmembrane</keyword>
<keyword evidence="9" id="KW-0418">Kinase</keyword>
<feature type="signal peptide" evidence="15">
    <location>
        <begin position="1"/>
        <end position="19"/>
    </location>
</feature>
<feature type="chain" id="PRO_5035793994" description="Protein kinase domain-containing protein" evidence="15">
    <location>
        <begin position="20"/>
        <end position="946"/>
    </location>
</feature>
<dbReference type="InterPro" id="IPR001245">
    <property type="entry name" value="Ser-Thr/Tyr_kinase_cat_dom"/>
</dbReference>
<dbReference type="EMBL" id="CM035418">
    <property type="protein sequence ID" value="KAH7421369.1"/>
    <property type="molecule type" value="Genomic_DNA"/>
</dbReference>
<dbReference type="PRINTS" id="PR00019">
    <property type="entry name" value="LEURICHRPT"/>
</dbReference>
<keyword evidence="11 14" id="KW-1133">Transmembrane helix</keyword>
<accession>A0A8T2TL67</accession>
<evidence type="ECO:0000256" key="2">
    <source>
        <dbReference type="ARBA" id="ARBA00022527"/>
    </source>
</evidence>
<keyword evidence="6 15" id="KW-0732">Signal</keyword>
<dbReference type="GO" id="GO:0016020">
    <property type="term" value="C:membrane"/>
    <property type="evidence" value="ECO:0007669"/>
    <property type="project" value="UniProtKB-SubCell"/>
</dbReference>
<reference evidence="17" key="1">
    <citation type="submission" date="2021-08" db="EMBL/GenBank/DDBJ databases">
        <title>WGS assembly of Ceratopteris richardii.</title>
        <authorList>
            <person name="Marchant D.B."/>
            <person name="Chen G."/>
            <person name="Jenkins J."/>
            <person name="Shu S."/>
            <person name="Leebens-Mack J."/>
            <person name="Grimwood J."/>
            <person name="Schmutz J."/>
            <person name="Soltis P."/>
            <person name="Soltis D."/>
            <person name="Chen Z.-H."/>
        </authorList>
    </citation>
    <scope>NUCLEOTIDE SEQUENCE</scope>
    <source>
        <strain evidence="17">Whitten #5841</strain>
        <tissue evidence="17">Leaf</tissue>
    </source>
</reference>
<evidence type="ECO:0000256" key="8">
    <source>
        <dbReference type="ARBA" id="ARBA00022741"/>
    </source>
</evidence>
<evidence type="ECO:0000256" key="5">
    <source>
        <dbReference type="ARBA" id="ARBA00022692"/>
    </source>
</evidence>
<comment type="caution">
    <text evidence="17">The sequence shown here is derived from an EMBL/GenBank/DDBJ whole genome shotgun (WGS) entry which is preliminary data.</text>
</comment>
<dbReference type="Pfam" id="PF13855">
    <property type="entry name" value="LRR_8"/>
    <property type="match status" value="2"/>
</dbReference>
<feature type="transmembrane region" description="Helical" evidence="14">
    <location>
        <begin position="532"/>
        <end position="555"/>
    </location>
</feature>
<dbReference type="FunFam" id="3.80.10.10:FF:000041">
    <property type="entry name" value="LRR receptor-like serine/threonine-protein kinase ERECTA"/>
    <property type="match status" value="1"/>
</dbReference>
<dbReference type="SUPFAM" id="SSF56112">
    <property type="entry name" value="Protein kinase-like (PK-like)"/>
    <property type="match status" value="1"/>
</dbReference>
<evidence type="ECO:0000313" key="17">
    <source>
        <dbReference type="EMBL" id="KAH7421369.1"/>
    </source>
</evidence>
<dbReference type="InterPro" id="IPR011009">
    <property type="entry name" value="Kinase-like_dom_sf"/>
</dbReference>
<evidence type="ECO:0000256" key="10">
    <source>
        <dbReference type="ARBA" id="ARBA00022840"/>
    </source>
</evidence>
<dbReference type="Gene3D" id="1.10.510.10">
    <property type="entry name" value="Transferase(Phosphotransferase) domain 1"/>
    <property type="match status" value="1"/>
</dbReference>
<name>A0A8T2TL67_CERRI</name>
<sequence>MPFSCTYILIFVILSAASARFVCSADVEDAVHLYKFKDYVVDDPFQALSTWKLDSPSRPCDWTGVTCDVNVLKTGVPVVRGISLPNKDMLGALWEDIGNLKFLKLVNLTGNRIVMTFPSYINKISILETLDLSNNSLHGVLPPFGNLKYLKTLLLSDNRMEGDFPGTACDGGALRTVDMSRNKLAGVISNSISKCNYLEALRLSGNALHGNIPGTLNQLTRLRVLDLSENQLTGSLPVAVEQMQYLTELVLHNNQFTGSITTSITSAIYLVMLDLSYNEIGSFIPDSIGRLSFLAHLSFSNNKLQGTIPQSIGNLTSLAAVLDLSNNSLTGDIPSSFRNLEHLQKLDLSGNRLSGSLPDIWEKFQFLKAMDLSSNQYNGSIPTSFQSLLNIQYLDLSHNFLNGTLPIELSKLVKLSVVDFSYNNFTGFLPDWLGDISSLSYLDGSHNGFVGSLPLSLQNLSYLNVFDVSYNNLSGYLIDIPIFRQFVESGYLDNEQGLCGPIFNTTCSSADTTDTESETYKFLKSAAEKSQYLPLFTLAIFGVGVVLLLVLCLFFQKCQPKLFRELLEFCDLEVSSMIKCCGRKKRFSYSDLCSATEHFCNRNIIGVGHQCKVFVGELGNDEKHAIKVFNANAFKEIKLHFLEDCNVLAEIQHENVMQLQDWCYKRNFLALVHKYMPNGDLYDALYDIEVVNFLTWDERLGIALDVANGLAYLHRFSKERRRVCCQLCPGNILLDEYCRAKIAGLRVLRESDTTLLMEDVLKKRQHNKKQDIVQSPKDFVNYIAPECVDEKHITEEAEVYSYGLTILELTTQKRDSSGFSYMAKALPSKIRQLLPERLEQVVDIGILHTTSDLDKVLTLIEIALSCTEENPEYRPCMDNVVSSLNWLRKGEIDLSQYNQEERPPIMDGPRTLAFDHIQQDLYAQQNMWYHGNTPGLLESSYNYTFY</sequence>
<dbReference type="PANTHER" id="PTHR45974:SF72">
    <property type="entry name" value="PROTEIN KINASE DOMAIN-CONTAINING PROTEIN"/>
    <property type="match status" value="1"/>
</dbReference>
<dbReference type="InterPro" id="IPR000719">
    <property type="entry name" value="Prot_kinase_dom"/>
</dbReference>
<dbReference type="GO" id="GO:0005524">
    <property type="term" value="F:ATP binding"/>
    <property type="evidence" value="ECO:0007669"/>
    <property type="project" value="UniProtKB-KW"/>
</dbReference>
<evidence type="ECO:0000256" key="12">
    <source>
        <dbReference type="ARBA" id="ARBA00023136"/>
    </source>
</evidence>
<evidence type="ECO:0000256" key="3">
    <source>
        <dbReference type="ARBA" id="ARBA00022614"/>
    </source>
</evidence>
<dbReference type="InterPro" id="IPR001611">
    <property type="entry name" value="Leu-rich_rpt"/>
</dbReference>
<keyword evidence="3" id="KW-0433">Leucine-rich repeat</keyword>
<keyword evidence="4" id="KW-0808">Transferase</keyword>
<evidence type="ECO:0000259" key="16">
    <source>
        <dbReference type="PROSITE" id="PS50011"/>
    </source>
</evidence>
<dbReference type="OMA" id="CASEVEM"/>
<dbReference type="Pfam" id="PF07714">
    <property type="entry name" value="PK_Tyr_Ser-Thr"/>
    <property type="match status" value="1"/>
</dbReference>
<keyword evidence="2" id="KW-0723">Serine/threonine-protein kinase</keyword>
<dbReference type="Pfam" id="PF08263">
    <property type="entry name" value="LRRNT_2"/>
    <property type="match status" value="1"/>
</dbReference>
<keyword evidence="10" id="KW-0067">ATP-binding</keyword>
<dbReference type="Gene3D" id="3.80.10.10">
    <property type="entry name" value="Ribonuclease Inhibitor"/>
    <property type="match status" value="2"/>
</dbReference>
<keyword evidence="13" id="KW-0325">Glycoprotein</keyword>
<protein>
    <recommendedName>
        <fullName evidence="16">Protein kinase domain-containing protein</fullName>
    </recommendedName>
</protein>
<dbReference type="FunFam" id="3.80.10.10:FF:000233">
    <property type="entry name" value="Leucine-rich repeat receptor-like protein kinase TDR"/>
    <property type="match status" value="1"/>
</dbReference>
<feature type="domain" description="Protein kinase" evidence="16">
    <location>
        <begin position="599"/>
        <end position="887"/>
    </location>
</feature>
<evidence type="ECO:0000256" key="11">
    <source>
        <dbReference type="ARBA" id="ARBA00022989"/>
    </source>
</evidence>
<keyword evidence="8" id="KW-0547">Nucleotide-binding</keyword>
<keyword evidence="12 14" id="KW-0472">Membrane</keyword>
<evidence type="ECO:0000256" key="4">
    <source>
        <dbReference type="ARBA" id="ARBA00022679"/>
    </source>
</evidence>
<dbReference type="Gene3D" id="3.30.200.20">
    <property type="entry name" value="Phosphorylase Kinase, domain 1"/>
    <property type="match status" value="1"/>
</dbReference>
<gene>
    <name evidence="17" type="ORF">KP509_13G054000</name>
</gene>
<dbReference type="OrthoDB" id="2015831at2759"/>
<keyword evidence="7" id="KW-0677">Repeat</keyword>
<evidence type="ECO:0000256" key="14">
    <source>
        <dbReference type="SAM" id="Phobius"/>
    </source>
</evidence>
<evidence type="ECO:0000256" key="15">
    <source>
        <dbReference type="SAM" id="SignalP"/>
    </source>
</evidence>
<dbReference type="InterPro" id="IPR013210">
    <property type="entry name" value="LRR_N_plant-typ"/>
</dbReference>
<keyword evidence="18" id="KW-1185">Reference proteome</keyword>
<evidence type="ECO:0000313" key="18">
    <source>
        <dbReference type="Proteomes" id="UP000825935"/>
    </source>
</evidence>
<dbReference type="AlphaFoldDB" id="A0A8T2TL67"/>
<dbReference type="PANTHER" id="PTHR45974">
    <property type="entry name" value="RECEPTOR-LIKE PROTEIN 55"/>
    <property type="match status" value="1"/>
</dbReference>
<evidence type="ECO:0000256" key="6">
    <source>
        <dbReference type="ARBA" id="ARBA00022729"/>
    </source>
</evidence>
<evidence type="ECO:0000256" key="13">
    <source>
        <dbReference type="ARBA" id="ARBA00023180"/>
    </source>
</evidence>
<comment type="subcellular location">
    <subcellularLocation>
        <location evidence="1">Membrane</location>
        <topology evidence="1">Single-pass membrane protein</topology>
    </subcellularLocation>
</comment>
<dbReference type="SMART" id="SM00369">
    <property type="entry name" value="LRR_TYP"/>
    <property type="match status" value="4"/>
</dbReference>
<organism evidence="17 18">
    <name type="scientific">Ceratopteris richardii</name>
    <name type="common">Triangle waterfern</name>
    <dbReference type="NCBI Taxonomy" id="49495"/>
    <lineage>
        <taxon>Eukaryota</taxon>
        <taxon>Viridiplantae</taxon>
        <taxon>Streptophyta</taxon>
        <taxon>Embryophyta</taxon>
        <taxon>Tracheophyta</taxon>
        <taxon>Polypodiopsida</taxon>
        <taxon>Polypodiidae</taxon>
        <taxon>Polypodiales</taxon>
        <taxon>Pteridineae</taxon>
        <taxon>Pteridaceae</taxon>
        <taxon>Parkerioideae</taxon>
        <taxon>Ceratopteris</taxon>
    </lineage>
</organism>
<evidence type="ECO:0000256" key="7">
    <source>
        <dbReference type="ARBA" id="ARBA00022737"/>
    </source>
</evidence>
<dbReference type="GO" id="GO:0004674">
    <property type="term" value="F:protein serine/threonine kinase activity"/>
    <property type="evidence" value="ECO:0007669"/>
    <property type="project" value="UniProtKB-KW"/>
</dbReference>
<dbReference type="InterPro" id="IPR003591">
    <property type="entry name" value="Leu-rich_rpt_typical-subtyp"/>
</dbReference>